<dbReference type="InterPro" id="IPR050090">
    <property type="entry name" value="Tyrosine_recombinase_XerCD"/>
</dbReference>
<gene>
    <name evidence="5" type="ORF">L4923_18935</name>
</gene>
<dbReference type="Pfam" id="PF00589">
    <property type="entry name" value="Phage_integrase"/>
    <property type="match status" value="1"/>
</dbReference>
<name>A0ABS9QI48_9HYPH</name>
<keyword evidence="2" id="KW-0233">DNA recombination</keyword>
<dbReference type="PROSITE" id="PS51898">
    <property type="entry name" value="TYR_RECOMBINASE"/>
    <property type="match status" value="1"/>
</dbReference>
<dbReference type="RefSeq" id="WP_239367942.1">
    <property type="nucleotide sequence ID" value="NZ_JAKREW010000020.1"/>
</dbReference>
<organism evidence="5 6">
    <name type="scientific">Mesorhizobium retamae</name>
    <dbReference type="NCBI Taxonomy" id="2912854"/>
    <lineage>
        <taxon>Bacteria</taxon>
        <taxon>Pseudomonadati</taxon>
        <taxon>Pseudomonadota</taxon>
        <taxon>Alphaproteobacteria</taxon>
        <taxon>Hyphomicrobiales</taxon>
        <taxon>Phyllobacteriaceae</taxon>
        <taxon>Mesorhizobium</taxon>
    </lineage>
</organism>
<dbReference type="CDD" id="cd00796">
    <property type="entry name" value="INT_Rci_Hp1_C"/>
    <property type="match status" value="1"/>
</dbReference>
<dbReference type="Gene3D" id="1.10.443.10">
    <property type="entry name" value="Intergrase catalytic core"/>
    <property type="match status" value="1"/>
</dbReference>
<dbReference type="EMBL" id="JAKREW010000020">
    <property type="protein sequence ID" value="MCG7507109.1"/>
    <property type="molecule type" value="Genomic_DNA"/>
</dbReference>
<proteinExistence type="predicted"/>
<evidence type="ECO:0000256" key="3">
    <source>
        <dbReference type="SAM" id="MobiDB-lite"/>
    </source>
</evidence>
<evidence type="ECO:0000259" key="4">
    <source>
        <dbReference type="PROSITE" id="PS51898"/>
    </source>
</evidence>
<sequence length="401" mass="44128">MSEFKLTKRPGSANWYIRGTDSTGKEVFRSTKTKDEATAKSLLIKLQARVLTESVHGKVATTTFEEAARAYLKNGGDMTYLLREDKSGAVHGLMPHFDDRKMASITQDDLDKAAIALCKPGASRETLIRNVYTPFIAVWNFASSESRKLAPPKKWSRPRKAKGTNVTQSTPSRSGTEPVDYERAAEFVAAMSPDPAMLMTFLFYTGMRPIEVFALTAADVNLPGRWLVVKSSKTGEPRGVPLHWFLCEWLGPLVRRAKEDGGTLFRTPRGNPYTAIVTDEKGKGGGGLKSAIHGARRRTKILDVSPYTARHTVSTALVVAGVHPYSKDQILGHAVTDMSRRYTNVPQVPLIEAIDKLPVPPAWRAMPCVLFPALCFGKLAAGTGKRNDLIRDESRLHGNCT</sequence>
<dbReference type="SUPFAM" id="SSF56349">
    <property type="entry name" value="DNA breaking-rejoining enzymes"/>
    <property type="match status" value="1"/>
</dbReference>
<feature type="region of interest" description="Disordered" evidence="3">
    <location>
        <begin position="150"/>
        <end position="178"/>
    </location>
</feature>
<keyword evidence="6" id="KW-1185">Reference proteome</keyword>
<dbReference type="InterPro" id="IPR002104">
    <property type="entry name" value="Integrase_catalytic"/>
</dbReference>
<dbReference type="InterPro" id="IPR013762">
    <property type="entry name" value="Integrase-like_cat_sf"/>
</dbReference>
<keyword evidence="1" id="KW-0229">DNA integration</keyword>
<feature type="domain" description="Tyr recombinase" evidence="4">
    <location>
        <begin position="174"/>
        <end position="355"/>
    </location>
</feature>
<evidence type="ECO:0000313" key="5">
    <source>
        <dbReference type="EMBL" id="MCG7507109.1"/>
    </source>
</evidence>
<dbReference type="Proteomes" id="UP001201701">
    <property type="component" value="Unassembled WGS sequence"/>
</dbReference>
<comment type="caution">
    <text evidence="5">The sequence shown here is derived from an EMBL/GenBank/DDBJ whole genome shotgun (WGS) entry which is preliminary data.</text>
</comment>
<accession>A0ABS9QI48</accession>
<reference evidence="5 6" key="1">
    <citation type="submission" date="2022-02" db="EMBL/GenBank/DDBJ databases">
        <title>Draft genome sequence of Mezorhizobium retamae strain IRAMC:0171 isolated from Retama raetam nodules.</title>
        <authorList>
            <person name="Bengaied R."/>
            <person name="Sbissi I."/>
            <person name="Huber K."/>
            <person name="Ghodbane F."/>
            <person name="Nouioui I."/>
            <person name="Tarhouni M."/>
            <person name="Gtari M."/>
        </authorList>
    </citation>
    <scope>NUCLEOTIDE SEQUENCE [LARGE SCALE GENOMIC DNA]</scope>
    <source>
        <strain evidence="5 6">IRAMC:0171</strain>
    </source>
</reference>
<feature type="compositionally biased region" description="Basic residues" evidence="3">
    <location>
        <begin position="150"/>
        <end position="162"/>
    </location>
</feature>
<protein>
    <submittedName>
        <fullName evidence="5">Site-specific integrase</fullName>
    </submittedName>
</protein>
<dbReference type="PANTHER" id="PTHR30349:SF64">
    <property type="entry name" value="PROPHAGE INTEGRASE INTD-RELATED"/>
    <property type="match status" value="1"/>
</dbReference>
<evidence type="ECO:0000256" key="2">
    <source>
        <dbReference type="ARBA" id="ARBA00023172"/>
    </source>
</evidence>
<dbReference type="InterPro" id="IPR011010">
    <property type="entry name" value="DNA_brk_join_enz"/>
</dbReference>
<dbReference type="PANTHER" id="PTHR30349">
    <property type="entry name" value="PHAGE INTEGRASE-RELATED"/>
    <property type="match status" value="1"/>
</dbReference>
<evidence type="ECO:0000313" key="6">
    <source>
        <dbReference type="Proteomes" id="UP001201701"/>
    </source>
</evidence>
<feature type="compositionally biased region" description="Polar residues" evidence="3">
    <location>
        <begin position="164"/>
        <end position="175"/>
    </location>
</feature>
<evidence type="ECO:0000256" key="1">
    <source>
        <dbReference type="ARBA" id="ARBA00022908"/>
    </source>
</evidence>